<dbReference type="GO" id="GO:0032991">
    <property type="term" value="C:protein-containing complex"/>
    <property type="evidence" value="ECO:0007669"/>
    <property type="project" value="TreeGrafter"/>
</dbReference>
<reference evidence="4 5" key="1">
    <citation type="submission" date="2024-01" db="EMBL/GenBank/DDBJ databases">
        <title>The genome of the rayed Mediterranean limpet Patella caerulea (Linnaeus, 1758).</title>
        <authorList>
            <person name="Anh-Thu Weber A."/>
            <person name="Halstead-Nussloch G."/>
        </authorList>
    </citation>
    <scope>NUCLEOTIDE SEQUENCE [LARGE SCALE GENOMIC DNA]</scope>
    <source>
        <strain evidence="4">AATW-2023a</strain>
        <tissue evidence="4">Whole specimen</tissue>
    </source>
</reference>
<evidence type="ECO:0000259" key="3">
    <source>
        <dbReference type="Pfam" id="PF14904"/>
    </source>
</evidence>
<comment type="caution">
    <text evidence="4">The sequence shown here is derived from an EMBL/GenBank/DDBJ whole genome shotgun (WGS) entry which is preliminary data.</text>
</comment>
<gene>
    <name evidence="4" type="ORF">SNE40_020294</name>
</gene>
<dbReference type="InterPro" id="IPR029426">
    <property type="entry name" value="FAM86_N"/>
</dbReference>
<dbReference type="SUPFAM" id="SSF53335">
    <property type="entry name" value="S-adenosyl-L-methionine-dependent methyltransferases"/>
    <property type="match status" value="1"/>
</dbReference>
<dbReference type="InterPro" id="IPR029063">
    <property type="entry name" value="SAM-dependent_MTases_sf"/>
</dbReference>
<organism evidence="4 5">
    <name type="scientific">Patella caerulea</name>
    <name type="common">Rayed Mediterranean limpet</name>
    <dbReference type="NCBI Taxonomy" id="87958"/>
    <lineage>
        <taxon>Eukaryota</taxon>
        <taxon>Metazoa</taxon>
        <taxon>Spiralia</taxon>
        <taxon>Lophotrochozoa</taxon>
        <taxon>Mollusca</taxon>
        <taxon>Gastropoda</taxon>
        <taxon>Patellogastropoda</taxon>
        <taxon>Patelloidea</taxon>
        <taxon>Patellidae</taxon>
        <taxon>Patella</taxon>
    </lineage>
</organism>
<feature type="domain" description="FAM86 N-terminal" evidence="3">
    <location>
        <begin position="17"/>
        <end position="104"/>
    </location>
</feature>
<dbReference type="PANTHER" id="PTHR14614">
    <property type="entry name" value="HEPATOCELLULAR CARCINOMA-ASSOCIATED ANTIGEN"/>
    <property type="match status" value="1"/>
</dbReference>
<name>A0AAN8GDZ9_PATCE</name>
<dbReference type="EMBL" id="JAZGQO010000015">
    <property type="protein sequence ID" value="KAK6169196.1"/>
    <property type="molecule type" value="Genomic_DNA"/>
</dbReference>
<keyword evidence="5" id="KW-1185">Reference proteome</keyword>
<evidence type="ECO:0000313" key="4">
    <source>
        <dbReference type="EMBL" id="KAK6169196.1"/>
    </source>
</evidence>
<keyword evidence="2" id="KW-0808">Transferase</keyword>
<evidence type="ECO:0000313" key="5">
    <source>
        <dbReference type="Proteomes" id="UP001347796"/>
    </source>
</evidence>
<accession>A0AAN8GDZ9</accession>
<sequence length="416" mass="47197">MAASMKEMSCDSDLRPEELLKDLTSQFFEMVPVRKIKWKEEQASALVTSQDIQRSVLRATLQHPVCLIYPPSLSYRRYFMKTLVHKLEEYHAEICDEIYEAFADLLEQTEEEDDTLCYKTYTLPTGDQISLQESVNLVSQGTTGLSTWQAAQHLTEFVMENKASFQNRNILELGSGLGLTGIVTCHRCKPQTYTFSDCHPQVLFLMAKNIEANLTQSVPKFQQGSDRDKKIIRKIRRQLSLNAESCAEFVGDEAILVSPTQSQVFDAKCDGDEIQSDPNDLELNMKYWKLDKCGLYGTYKKDENVRIAKLDWENISDSLMEKLKPDFILAADVVYDASIMPSLVAVLQMLLKPNVDTGQVPVAYIASTVRNEDTRDNFLILLGSEGLVYTIIEPPKLSVFHYDQSVPIEILKISAQ</sequence>
<protein>
    <recommendedName>
        <fullName evidence="3">FAM86 N-terminal domain-containing protein</fullName>
    </recommendedName>
</protein>
<dbReference type="Gene3D" id="3.40.50.150">
    <property type="entry name" value="Vaccinia Virus protein VP39"/>
    <property type="match status" value="1"/>
</dbReference>
<evidence type="ECO:0000256" key="1">
    <source>
        <dbReference type="ARBA" id="ARBA00005511"/>
    </source>
</evidence>
<evidence type="ECO:0000256" key="2">
    <source>
        <dbReference type="ARBA" id="ARBA00022679"/>
    </source>
</evidence>
<dbReference type="InterPro" id="IPR019410">
    <property type="entry name" value="Methyltransf_16"/>
</dbReference>
<proteinExistence type="inferred from homology"/>
<dbReference type="Pfam" id="PF10294">
    <property type="entry name" value="Methyltransf_16"/>
    <property type="match status" value="2"/>
</dbReference>
<dbReference type="PANTHER" id="PTHR14614:SF130">
    <property type="entry name" value="PROTEIN-LYSINE N-METHYLTRANSFERASE EEF2KMT"/>
    <property type="match status" value="1"/>
</dbReference>
<dbReference type="GO" id="GO:0016740">
    <property type="term" value="F:transferase activity"/>
    <property type="evidence" value="ECO:0007669"/>
    <property type="project" value="UniProtKB-KW"/>
</dbReference>
<comment type="similarity">
    <text evidence="1">Belongs to the class I-like SAM-binding methyltransferase superfamily. EEF2KMT family.</text>
</comment>
<dbReference type="Proteomes" id="UP001347796">
    <property type="component" value="Unassembled WGS sequence"/>
</dbReference>
<dbReference type="Pfam" id="PF14904">
    <property type="entry name" value="FAM86"/>
    <property type="match status" value="1"/>
</dbReference>
<dbReference type="AlphaFoldDB" id="A0AAN8GDZ9"/>